<proteinExistence type="predicted"/>
<keyword evidence="3" id="KW-1185">Reference proteome</keyword>
<gene>
    <name evidence="2" type="ORF">R0135_04240</name>
</gene>
<dbReference type="RefSeq" id="WP_407349012.1">
    <property type="nucleotide sequence ID" value="NZ_CP136864.1"/>
</dbReference>
<feature type="compositionally biased region" description="Basic and acidic residues" evidence="1">
    <location>
        <begin position="80"/>
        <end position="92"/>
    </location>
</feature>
<evidence type="ECO:0000313" key="2">
    <source>
        <dbReference type="EMBL" id="WOJ94376.1"/>
    </source>
</evidence>
<evidence type="ECO:0000256" key="1">
    <source>
        <dbReference type="SAM" id="MobiDB-lite"/>
    </source>
</evidence>
<dbReference type="EMBL" id="CP136864">
    <property type="protein sequence ID" value="WOJ94376.1"/>
    <property type="molecule type" value="Genomic_DNA"/>
</dbReference>
<dbReference type="InterPro" id="IPR009749">
    <property type="entry name" value="DUF1315"/>
</dbReference>
<protein>
    <submittedName>
        <fullName evidence="2">DUF1315 family protein</fullName>
    </submittedName>
</protein>
<dbReference type="Proteomes" id="UP001626537">
    <property type="component" value="Chromosome"/>
</dbReference>
<name>A0ABZ0I588_9GAMM</name>
<feature type="region of interest" description="Disordered" evidence="1">
    <location>
        <begin position="59"/>
        <end position="92"/>
    </location>
</feature>
<organism evidence="2 3">
    <name type="scientific">Congregibacter variabilis</name>
    <dbReference type="NCBI Taxonomy" id="3081200"/>
    <lineage>
        <taxon>Bacteria</taxon>
        <taxon>Pseudomonadati</taxon>
        <taxon>Pseudomonadota</taxon>
        <taxon>Gammaproteobacteria</taxon>
        <taxon>Cellvibrionales</taxon>
        <taxon>Halieaceae</taxon>
        <taxon>Congregibacter</taxon>
    </lineage>
</organism>
<feature type="compositionally biased region" description="Low complexity" evidence="1">
    <location>
        <begin position="67"/>
        <end position="79"/>
    </location>
</feature>
<reference evidence="2 3" key="1">
    <citation type="submission" date="2023-10" db="EMBL/GenBank/DDBJ databases">
        <title>Two novel species belonging to the OM43/NOR5 clade.</title>
        <authorList>
            <person name="Park M."/>
        </authorList>
    </citation>
    <scope>NUCLEOTIDE SEQUENCE [LARGE SCALE GENOMIC DNA]</scope>
    <source>
        <strain evidence="2 3">IMCC43200</strain>
    </source>
</reference>
<sequence>MDYQSLIDQLTPDVVARLRQGIETGRWPDGQAVTPEQREHSLRAVIAWEQQHLSEEERVGYIDKGSKSGASSAGQSQAEEQLRWVSQKEGDK</sequence>
<accession>A0ABZ0I588</accession>
<dbReference type="Pfam" id="PF07023">
    <property type="entry name" value="DUF1315"/>
    <property type="match status" value="1"/>
</dbReference>
<evidence type="ECO:0000313" key="3">
    <source>
        <dbReference type="Proteomes" id="UP001626537"/>
    </source>
</evidence>